<dbReference type="GO" id="GO:0006979">
    <property type="term" value="P:response to oxidative stress"/>
    <property type="evidence" value="ECO:0007669"/>
    <property type="project" value="InterPro"/>
</dbReference>
<dbReference type="EMBL" id="FRBR01000001">
    <property type="protein sequence ID" value="SHL09130.1"/>
    <property type="molecule type" value="Genomic_DNA"/>
</dbReference>
<dbReference type="PANTHER" id="PTHR10173">
    <property type="entry name" value="METHIONINE SULFOXIDE REDUCTASE"/>
    <property type="match status" value="1"/>
</dbReference>
<feature type="domain" description="MsrB" evidence="4">
    <location>
        <begin position="36"/>
        <end position="158"/>
    </location>
</feature>
<dbReference type="PANTHER" id="PTHR10173:SF57">
    <property type="entry name" value="PEPTIDE-METHIONINE (R)-S-OXIDE REDUCTASE"/>
    <property type="match status" value="1"/>
</dbReference>
<dbReference type="GO" id="GO:0005737">
    <property type="term" value="C:cytoplasm"/>
    <property type="evidence" value="ECO:0007669"/>
    <property type="project" value="TreeGrafter"/>
</dbReference>
<dbReference type="Pfam" id="PF01641">
    <property type="entry name" value="SelR"/>
    <property type="match status" value="1"/>
</dbReference>
<sequence length="158" mass="17630">MNRRSFVATVIGAGTGLSLTRYALAAGETFEITRTEAEWKAMLSDRQYEVMRREGTEPAFSSPLDKQYDPGTYHCRGCDLALYSSKHKFDSGTGWPSFWQPVNAFAVATKRDWKLVIPRTECHCSRCGSHLGHVFNDGPKPTGKRHCINGVSLVFKPA</sequence>
<dbReference type="OrthoDB" id="9785497at2"/>
<evidence type="ECO:0000256" key="1">
    <source>
        <dbReference type="ARBA" id="ARBA00012499"/>
    </source>
</evidence>
<proteinExistence type="predicted"/>
<organism evidence="5 6">
    <name type="scientific">Roseovarius pacificus</name>
    <dbReference type="NCBI Taxonomy" id="337701"/>
    <lineage>
        <taxon>Bacteria</taxon>
        <taxon>Pseudomonadati</taxon>
        <taxon>Pseudomonadota</taxon>
        <taxon>Alphaproteobacteria</taxon>
        <taxon>Rhodobacterales</taxon>
        <taxon>Roseobacteraceae</taxon>
        <taxon>Roseovarius</taxon>
    </lineage>
</organism>
<protein>
    <recommendedName>
        <fullName evidence="1">peptide-methionine (R)-S-oxide reductase</fullName>
        <ecNumber evidence="1">1.8.4.12</ecNumber>
    </recommendedName>
</protein>
<dbReference type="InterPro" id="IPR028427">
    <property type="entry name" value="Met_Sox_Rdtase_MsrB"/>
</dbReference>
<dbReference type="EC" id="1.8.4.12" evidence="1"/>
<dbReference type="RefSeq" id="WP_073032434.1">
    <property type="nucleotide sequence ID" value="NZ_BMLR01000001.1"/>
</dbReference>
<keyword evidence="2" id="KW-0560">Oxidoreductase</keyword>
<dbReference type="NCBIfam" id="TIGR00357">
    <property type="entry name" value="peptide-methionine (R)-S-oxide reductase MsrB"/>
    <property type="match status" value="1"/>
</dbReference>
<keyword evidence="6" id="KW-1185">Reference proteome</keyword>
<dbReference type="Proteomes" id="UP000183974">
    <property type="component" value="Unassembled WGS sequence"/>
</dbReference>
<dbReference type="InterPro" id="IPR002579">
    <property type="entry name" value="Met_Sox_Rdtase_MsrB_dom"/>
</dbReference>
<dbReference type="PROSITE" id="PS51790">
    <property type="entry name" value="MSRB"/>
    <property type="match status" value="1"/>
</dbReference>
<dbReference type="Gene3D" id="2.170.150.20">
    <property type="entry name" value="Peptide methionine sulfoxide reductase"/>
    <property type="match status" value="1"/>
</dbReference>
<evidence type="ECO:0000313" key="5">
    <source>
        <dbReference type="EMBL" id="SHL09130.1"/>
    </source>
</evidence>
<evidence type="ECO:0000256" key="3">
    <source>
        <dbReference type="ARBA" id="ARBA00048488"/>
    </source>
</evidence>
<gene>
    <name evidence="5" type="ORF">SAMN05444398_101557</name>
</gene>
<dbReference type="InterPro" id="IPR011057">
    <property type="entry name" value="Mss4-like_sf"/>
</dbReference>
<reference evidence="5 6" key="1">
    <citation type="submission" date="2016-11" db="EMBL/GenBank/DDBJ databases">
        <authorList>
            <person name="Jaros S."/>
            <person name="Januszkiewicz K."/>
            <person name="Wedrychowicz H."/>
        </authorList>
    </citation>
    <scope>NUCLEOTIDE SEQUENCE [LARGE SCALE GENOMIC DNA]</scope>
    <source>
        <strain evidence="5 6">DSM 29589</strain>
    </source>
</reference>
<dbReference type="SUPFAM" id="SSF51316">
    <property type="entry name" value="Mss4-like"/>
    <property type="match status" value="1"/>
</dbReference>
<dbReference type="STRING" id="337701.SAMN05444398_101557"/>
<evidence type="ECO:0000313" key="6">
    <source>
        <dbReference type="Proteomes" id="UP000183974"/>
    </source>
</evidence>
<accession>A0A1M6XSY2</accession>
<comment type="catalytic activity">
    <reaction evidence="3">
        <text>L-methionyl-[protein] + [thioredoxin]-disulfide + H2O = L-methionyl-(R)-S-oxide-[protein] + [thioredoxin]-dithiol</text>
        <dbReference type="Rhea" id="RHEA:24164"/>
        <dbReference type="Rhea" id="RHEA-COMP:10698"/>
        <dbReference type="Rhea" id="RHEA-COMP:10700"/>
        <dbReference type="Rhea" id="RHEA-COMP:12313"/>
        <dbReference type="Rhea" id="RHEA-COMP:12314"/>
        <dbReference type="ChEBI" id="CHEBI:15377"/>
        <dbReference type="ChEBI" id="CHEBI:16044"/>
        <dbReference type="ChEBI" id="CHEBI:29950"/>
        <dbReference type="ChEBI" id="CHEBI:45764"/>
        <dbReference type="ChEBI" id="CHEBI:50058"/>
        <dbReference type="EC" id="1.8.4.12"/>
    </reaction>
</comment>
<dbReference type="GO" id="GO:0030091">
    <property type="term" value="P:protein repair"/>
    <property type="evidence" value="ECO:0007669"/>
    <property type="project" value="InterPro"/>
</dbReference>
<name>A0A1M6XSY2_9RHOB</name>
<dbReference type="GO" id="GO:0033743">
    <property type="term" value="F:peptide-methionine (R)-S-oxide reductase activity"/>
    <property type="evidence" value="ECO:0007669"/>
    <property type="project" value="UniProtKB-EC"/>
</dbReference>
<evidence type="ECO:0000259" key="4">
    <source>
        <dbReference type="PROSITE" id="PS51790"/>
    </source>
</evidence>
<dbReference type="AlphaFoldDB" id="A0A1M6XSY2"/>
<evidence type="ECO:0000256" key="2">
    <source>
        <dbReference type="ARBA" id="ARBA00023002"/>
    </source>
</evidence>